<keyword evidence="6" id="KW-1185">Reference proteome</keyword>
<organism evidence="5 6">
    <name type="scientific">Vibrio algarum</name>
    <dbReference type="NCBI Taxonomy" id="3020714"/>
    <lineage>
        <taxon>Bacteria</taxon>
        <taxon>Pseudomonadati</taxon>
        <taxon>Pseudomonadota</taxon>
        <taxon>Gammaproteobacteria</taxon>
        <taxon>Vibrionales</taxon>
        <taxon>Vibrionaceae</taxon>
        <taxon>Vibrio</taxon>
    </lineage>
</organism>
<evidence type="ECO:0000259" key="4">
    <source>
        <dbReference type="Pfam" id="PF03328"/>
    </source>
</evidence>
<gene>
    <name evidence="5" type="primary">hpaI</name>
    <name evidence="5" type="ORF">PGX00_18930</name>
</gene>
<evidence type="ECO:0000256" key="3">
    <source>
        <dbReference type="ARBA" id="ARBA00023239"/>
    </source>
</evidence>
<proteinExistence type="inferred from homology"/>
<dbReference type="Gene3D" id="3.20.20.60">
    <property type="entry name" value="Phosphoenolpyruvate-binding domains"/>
    <property type="match status" value="1"/>
</dbReference>
<dbReference type="InterPro" id="IPR015813">
    <property type="entry name" value="Pyrv/PenolPyrv_kinase-like_dom"/>
</dbReference>
<dbReference type="InterPro" id="IPR012689">
    <property type="entry name" value="HpaI"/>
</dbReference>
<dbReference type="PANTHER" id="PTHR30502">
    <property type="entry name" value="2-KETO-3-DEOXY-L-RHAMNONATE ALDOLASE"/>
    <property type="match status" value="1"/>
</dbReference>
<dbReference type="GO" id="GO:0016829">
    <property type="term" value="F:lyase activity"/>
    <property type="evidence" value="ECO:0007669"/>
    <property type="project" value="UniProtKB-KW"/>
</dbReference>
<sequence>MSMLPINKFKRALQGDETLWGLWLGLPDTSCAEICSGAGFDWLLIDGEHAPFELKEIMHHLQAITPYDVSPIVRPDEGSVAKIKKLLDVGAQTLLIPMVNTAEQAKELVSAVRYPPQGIRGMGSSLARAAKWNKVPQYLQNANDEICLIVQVETLEAMDNLEEIVQVDGVDGVFIGPSDLSGAMGYVGNPDHPEVVEKIQWGMDVIRKSGKASGILCLNVEKAQQFAASGTKFVGVGVDTLLLRLAAEQLVKKVKNPEQKAEKASASSGY</sequence>
<name>A0ABT4YVK9_9VIBR</name>
<evidence type="ECO:0000313" key="5">
    <source>
        <dbReference type="EMBL" id="MDB1125618.1"/>
    </source>
</evidence>
<comment type="similarity">
    <text evidence="1">Belongs to the HpcH/HpaI aldolase family.</text>
</comment>
<dbReference type="InterPro" id="IPR040442">
    <property type="entry name" value="Pyrv_kinase-like_dom_sf"/>
</dbReference>
<reference evidence="5 6" key="1">
    <citation type="submission" date="2023-01" db="EMBL/GenBank/DDBJ databases">
        <title>Vibrio sp. KJ40-1 sp.nov, isolated from marine algae.</title>
        <authorList>
            <person name="Butt M."/>
            <person name="Kim J.M.J."/>
            <person name="Jeon C.O.C."/>
        </authorList>
    </citation>
    <scope>NUCLEOTIDE SEQUENCE [LARGE SCALE GENOMIC DNA]</scope>
    <source>
        <strain evidence="5 6">KJ40-1</strain>
    </source>
</reference>
<dbReference type="EC" id="4.1.2.52" evidence="5"/>
<dbReference type="SUPFAM" id="SSF51621">
    <property type="entry name" value="Phosphoenolpyruvate/pyruvate domain"/>
    <property type="match status" value="1"/>
</dbReference>
<dbReference type="NCBIfam" id="TIGR02311">
    <property type="entry name" value="HpaI"/>
    <property type="match status" value="1"/>
</dbReference>
<evidence type="ECO:0000256" key="1">
    <source>
        <dbReference type="ARBA" id="ARBA00005568"/>
    </source>
</evidence>
<dbReference type="Pfam" id="PF03328">
    <property type="entry name" value="HpcH_HpaI"/>
    <property type="match status" value="1"/>
</dbReference>
<keyword evidence="2" id="KW-0479">Metal-binding</keyword>
<comment type="caution">
    <text evidence="5">The sequence shown here is derived from an EMBL/GenBank/DDBJ whole genome shotgun (WGS) entry which is preliminary data.</text>
</comment>
<keyword evidence="3 5" id="KW-0456">Lyase</keyword>
<dbReference type="EMBL" id="JAQLOI010000003">
    <property type="protein sequence ID" value="MDB1125618.1"/>
    <property type="molecule type" value="Genomic_DNA"/>
</dbReference>
<dbReference type="InterPro" id="IPR005000">
    <property type="entry name" value="Aldolase/citrate-lyase_domain"/>
</dbReference>
<protein>
    <submittedName>
        <fullName evidence="5">4-hydroxy-2-oxoheptanedioate aldolase</fullName>
        <ecNumber evidence="5">4.1.2.52</ecNumber>
    </submittedName>
</protein>
<evidence type="ECO:0000256" key="2">
    <source>
        <dbReference type="ARBA" id="ARBA00022723"/>
    </source>
</evidence>
<dbReference type="PANTHER" id="PTHR30502:SF0">
    <property type="entry name" value="PHOSPHOENOLPYRUVATE CARBOXYLASE FAMILY PROTEIN"/>
    <property type="match status" value="1"/>
</dbReference>
<dbReference type="InterPro" id="IPR050251">
    <property type="entry name" value="HpcH-HpaI_aldolase"/>
</dbReference>
<dbReference type="Proteomes" id="UP001210678">
    <property type="component" value="Unassembled WGS sequence"/>
</dbReference>
<dbReference type="RefSeq" id="WP_272139500.1">
    <property type="nucleotide sequence ID" value="NZ_JAQLOI010000003.1"/>
</dbReference>
<evidence type="ECO:0000313" key="6">
    <source>
        <dbReference type="Proteomes" id="UP001210678"/>
    </source>
</evidence>
<feature type="domain" description="HpcH/HpaI aldolase/citrate lyase" evidence="4">
    <location>
        <begin position="21"/>
        <end position="243"/>
    </location>
</feature>
<accession>A0ABT4YVK9</accession>